<organism evidence="1 2">
    <name type="scientific">Brevibacillus parabrevis</name>
    <dbReference type="NCBI Taxonomy" id="54914"/>
    <lineage>
        <taxon>Bacteria</taxon>
        <taxon>Bacillati</taxon>
        <taxon>Bacillota</taxon>
        <taxon>Bacilli</taxon>
        <taxon>Bacillales</taxon>
        <taxon>Paenibacillaceae</taxon>
        <taxon>Brevibacillus</taxon>
    </lineage>
</organism>
<dbReference type="RefSeq" id="WP_122962770.1">
    <property type="nucleotide sequence ID" value="NZ_BJMH01000001.1"/>
</dbReference>
<dbReference type="InterPro" id="IPR010843">
    <property type="entry name" value="Uncharacterised_AroM"/>
</dbReference>
<name>A0A4Y3P7P2_BREPA</name>
<proteinExistence type="predicted"/>
<protein>
    <recommendedName>
        <fullName evidence="3">AroM protein</fullName>
    </recommendedName>
</protein>
<dbReference type="Proteomes" id="UP000316882">
    <property type="component" value="Unassembled WGS sequence"/>
</dbReference>
<comment type="caution">
    <text evidence="1">The sequence shown here is derived from an EMBL/GenBank/DDBJ whole genome shotgun (WGS) entry which is preliminary data.</text>
</comment>
<dbReference type="Pfam" id="PF07302">
    <property type="entry name" value="AroM"/>
    <property type="match status" value="1"/>
</dbReference>
<gene>
    <name evidence="1" type="ORF">BPA01_00500</name>
</gene>
<evidence type="ECO:0008006" key="3">
    <source>
        <dbReference type="Google" id="ProtNLM"/>
    </source>
</evidence>
<reference evidence="1 2" key="1">
    <citation type="submission" date="2019-06" db="EMBL/GenBank/DDBJ databases">
        <title>Whole genome shotgun sequence of Brevibacillus parabrevis NBRC 12334.</title>
        <authorList>
            <person name="Hosoyama A."/>
            <person name="Uohara A."/>
            <person name="Ohji S."/>
            <person name="Ichikawa N."/>
        </authorList>
    </citation>
    <scope>NUCLEOTIDE SEQUENCE [LARGE SCALE GENOMIC DNA]</scope>
    <source>
        <strain evidence="1 2">NBRC 12334</strain>
    </source>
</reference>
<keyword evidence="2" id="KW-1185">Reference proteome</keyword>
<dbReference type="NCBIfam" id="NF007788">
    <property type="entry name" value="PRK10481.1"/>
    <property type="match status" value="1"/>
</dbReference>
<accession>A0A4Y3P7P2</accession>
<dbReference type="EMBL" id="BJMH01000001">
    <property type="protein sequence ID" value="GEB30470.1"/>
    <property type="molecule type" value="Genomic_DNA"/>
</dbReference>
<sequence>MRKVGMITIGQAPRQDIAPIVEKHLAGRAELVQAGVLDQMTKAEIANKLAPTAGDYVLTSRLTSGESVVLSRERIQPILQQKIADMERSGIRNILLLCTGVFPGLRAEQAFLLEPDRIIPPMAAIMAKGRRLGVLVPLAEQVEALREKYAPHGLEPIFAVVSPFALDRAAYQAAIEPLKDKVDVLLMDCMGYTEEARELVSELTGLPVVLSSAFMAKLIAEWCS</sequence>
<evidence type="ECO:0000313" key="2">
    <source>
        <dbReference type="Proteomes" id="UP000316882"/>
    </source>
</evidence>
<evidence type="ECO:0000313" key="1">
    <source>
        <dbReference type="EMBL" id="GEB30470.1"/>
    </source>
</evidence>
<dbReference type="AlphaFoldDB" id="A0A4Y3P7P2"/>